<dbReference type="PANTHER" id="PTHR13034">
    <property type="entry name" value="DYNACTIN P62 SUBUNIT"/>
    <property type="match status" value="1"/>
</dbReference>
<evidence type="ECO:0000259" key="15">
    <source>
        <dbReference type="PROSITE" id="PS50202"/>
    </source>
</evidence>
<dbReference type="Gene3D" id="2.60.40.10">
    <property type="entry name" value="Immunoglobulins"/>
    <property type="match status" value="1"/>
</dbReference>
<dbReference type="SUPFAM" id="SSF49354">
    <property type="entry name" value="PapD-like"/>
    <property type="match status" value="1"/>
</dbReference>
<organism evidence="16 17">
    <name type="scientific">Naegleria fowleri</name>
    <name type="common">Brain eating amoeba</name>
    <dbReference type="NCBI Taxonomy" id="5763"/>
    <lineage>
        <taxon>Eukaryota</taxon>
        <taxon>Discoba</taxon>
        <taxon>Heterolobosea</taxon>
        <taxon>Tetramitia</taxon>
        <taxon>Eutetramitia</taxon>
        <taxon>Vahlkampfiidae</taxon>
        <taxon>Naegleria</taxon>
    </lineage>
</organism>
<evidence type="ECO:0000256" key="3">
    <source>
        <dbReference type="ARBA" id="ARBA00004657"/>
    </source>
</evidence>
<evidence type="ECO:0000256" key="12">
    <source>
        <dbReference type="ARBA" id="ARBA00034864"/>
    </source>
</evidence>
<keyword evidence="17" id="KW-1185">Reference proteome</keyword>
<evidence type="ECO:0000256" key="11">
    <source>
        <dbReference type="ARBA" id="ARBA00034776"/>
    </source>
</evidence>
<dbReference type="GeneID" id="68117568"/>
<evidence type="ECO:0000256" key="14">
    <source>
        <dbReference type="SAM" id="MobiDB-lite"/>
    </source>
</evidence>
<comment type="subcellular location">
    <subcellularLocation>
        <location evidence="1">Cytoplasm</location>
        <location evidence="1">Cytoskeleton</location>
        <location evidence="1">Microtubule organizing center</location>
        <location evidence="1">Centrosome</location>
    </subcellularLocation>
    <subcellularLocation>
        <location evidence="2">Cytoplasm</location>
        <location evidence="2">Cytoskeleton</location>
        <location evidence="2">Stress fiber</location>
    </subcellularLocation>
    <subcellularLocation>
        <location evidence="3">Cytoplasm</location>
        <location evidence="3">Myofibril</location>
    </subcellularLocation>
</comment>
<dbReference type="Pfam" id="PF05502">
    <property type="entry name" value="Dynactin_p62"/>
    <property type="match status" value="1"/>
</dbReference>
<evidence type="ECO:0000256" key="7">
    <source>
        <dbReference type="ARBA" id="ARBA00022843"/>
    </source>
</evidence>
<dbReference type="VEuPathDB" id="AmoebaDB:FDP41_010353"/>
<dbReference type="OMA" id="EIQSYYC"/>
<evidence type="ECO:0000256" key="5">
    <source>
        <dbReference type="ARBA" id="ARBA00022499"/>
    </source>
</evidence>
<comment type="caution">
    <text evidence="16">The sequence shown here is derived from an EMBL/GenBank/DDBJ whole genome shotgun (WGS) entry which is preliminary data.</text>
</comment>
<dbReference type="VEuPathDB" id="AmoebaDB:NfTy_011520"/>
<evidence type="ECO:0000256" key="6">
    <source>
        <dbReference type="ARBA" id="ARBA00022553"/>
    </source>
</evidence>
<comment type="similarity">
    <text evidence="11">Belongs to the dynactin subunit 4 family.</text>
</comment>
<accession>A0A6A5CCM2</accession>
<feature type="domain" description="MSP" evidence="15">
    <location>
        <begin position="27"/>
        <end position="147"/>
    </location>
</feature>
<evidence type="ECO:0000256" key="1">
    <source>
        <dbReference type="ARBA" id="ARBA00004300"/>
    </source>
</evidence>
<protein>
    <recommendedName>
        <fullName evidence="12">Dynactin subunit 4</fullName>
    </recommendedName>
</protein>
<dbReference type="GO" id="GO:0005869">
    <property type="term" value="C:dynactin complex"/>
    <property type="evidence" value="ECO:0007669"/>
    <property type="project" value="InterPro"/>
</dbReference>
<evidence type="ECO:0000256" key="8">
    <source>
        <dbReference type="ARBA" id="ARBA00022990"/>
    </source>
</evidence>
<keyword evidence="10" id="KW-0206">Cytoskeleton</keyword>
<dbReference type="EMBL" id="VFQX01000006">
    <property type="protein sequence ID" value="KAF0983288.1"/>
    <property type="molecule type" value="Genomic_DNA"/>
</dbReference>
<reference evidence="16 17" key="1">
    <citation type="journal article" date="2019" name="Sci. Rep.">
        <title>Nanopore sequencing improves the draft genome of the human pathogenic amoeba Naegleria fowleri.</title>
        <authorList>
            <person name="Liechti N."/>
            <person name="Schurch N."/>
            <person name="Bruggmann R."/>
            <person name="Wittwer M."/>
        </authorList>
    </citation>
    <scope>NUCLEOTIDE SEQUENCE [LARGE SCALE GENOMIC DNA]</scope>
    <source>
        <strain evidence="16 17">ATCC 30894</strain>
    </source>
</reference>
<name>A0A6A5CCM2_NAEFO</name>
<evidence type="ECO:0000256" key="4">
    <source>
        <dbReference type="ARBA" id="ARBA00022490"/>
    </source>
</evidence>
<dbReference type="InterPro" id="IPR013783">
    <property type="entry name" value="Ig-like_fold"/>
</dbReference>
<feature type="region of interest" description="Disordered" evidence="14">
    <location>
        <begin position="1"/>
        <end position="22"/>
    </location>
</feature>
<comment type="subunit">
    <text evidence="13">Subunit of dynactin, a multiprotein complex part of a tripartite complex with dynein and a adapter, such as BICDL1, BICD2 or HOOK3. The dynactin complex is built around ACTR1A/ACTB filament and consists of an actin-related filament composed of a shoulder domain, a pointed end and a barbed end. Its length is defined by its flexible shoulder domain. The soulder is composed of 2 DCTN1 subunits, 4 DCTN2 and 2 DCTN3. The 4 DCNT2 (via N-terminus) bind the ACTR1A filament and act as molecular rulers to determine the length. The pointed end is important for binding dynein-dynactin cargo adapters. Consists of 4 subunits: ACTR10, DCNT4, DCTN5 and DCTN6. The barbed end is composed of a CAPZA1:CAPZB heterodimers, which binds ACTR1A/ACTB filament and dynactin and stabilizes dynactin. Interacts with ATP7B, but not ATP7A, in a copper-dependent manner. Interacts with ANK2; this interaction is required for localization at costameres. Interacts with N4BP2L1.</text>
</comment>
<keyword evidence="9" id="KW-0175">Coiled coil</keyword>
<dbReference type="InterPro" id="IPR000535">
    <property type="entry name" value="MSP_dom"/>
</dbReference>
<dbReference type="AlphaFoldDB" id="A0A6A5CCM2"/>
<proteinExistence type="inferred from homology"/>
<dbReference type="VEuPathDB" id="AmoebaDB:NF0128940"/>
<dbReference type="PROSITE" id="PS50202">
    <property type="entry name" value="MSP"/>
    <property type="match status" value="1"/>
</dbReference>
<dbReference type="GO" id="GO:0005813">
    <property type="term" value="C:centrosome"/>
    <property type="evidence" value="ECO:0007669"/>
    <property type="project" value="UniProtKB-SubCell"/>
</dbReference>
<dbReference type="PANTHER" id="PTHR13034:SF2">
    <property type="entry name" value="DYNACTIN SUBUNIT 4"/>
    <property type="match status" value="1"/>
</dbReference>
<sequence length="616" mass="70913">MKSGSPISKTIHHHPQQQDVKSNRKPCLLFEPNVLFFPMPNKYKTVLTLHVFNNHLTEFVAFSIKNPNPQYFKFSKMSCVLLPKTSTSIEITIECFHSWTTTVEVESFNVVEIHYKQSDDPQDFTKKGLLFTRQTHVEKIEYKMSFPSDNNLQVQIANDTITITPKIIHFEGNRDQEVKCISLLYGCEENDPLPVWDLFIEPTQFVLIGRDQLHEEIQSYYCPSCLMEVSGSEAMSTRMTCSYCYECPQCNSNLTIANSENSTYFHCPFCNWNSLSIGVQTEGKYSQLFDQLKDHDSIHQSKFLILSKVFTELCHSNRNDFKNTHSMMDLKNCHCIVSIDEYLNDEERMNSEYSFNESSLLSFSNRITHPSCSECHLDHVWPFRKTLCTKKLKKYGDTIIVKRSSDSNSPFGPFEINHSAMFYLPKVSIVNAPVMFLNHESDLYLNITNPHENFKLCLSFSQNLEYSKTNAKVILSEKPIILREHFGLDLYSHDTMVFIQGNEEEYRLRAEDDTSFVLERRGNQVKVRLGIIPHQSGNVQFSLGVKMNVIPNETTPTITSYGEEASTVVAPDHVSLLSNGKSTFFYIFVTLPSSSLEKVPIEDEIVPVECSRMVFY</sequence>
<dbReference type="GO" id="GO:0001725">
    <property type="term" value="C:stress fiber"/>
    <property type="evidence" value="ECO:0007669"/>
    <property type="project" value="UniProtKB-SubCell"/>
</dbReference>
<evidence type="ECO:0000256" key="10">
    <source>
        <dbReference type="ARBA" id="ARBA00023212"/>
    </source>
</evidence>
<dbReference type="InterPro" id="IPR008962">
    <property type="entry name" value="PapD-like_sf"/>
</dbReference>
<evidence type="ECO:0000256" key="13">
    <source>
        <dbReference type="ARBA" id="ARBA00093507"/>
    </source>
</evidence>
<keyword evidence="6" id="KW-0597">Phosphoprotein</keyword>
<evidence type="ECO:0000256" key="2">
    <source>
        <dbReference type="ARBA" id="ARBA00004529"/>
    </source>
</evidence>
<dbReference type="InterPro" id="IPR008603">
    <property type="entry name" value="DCTN4"/>
</dbReference>
<keyword evidence="8" id="KW-0007">Acetylation</keyword>
<dbReference type="OrthoDB" id="283815at2759"/>
<keyword evidence="5" id="KW-1017">Isopeptide bond</keyword>
<keyword evidence="4" id="KW-0963">Cytoplasm</keyword>
<dbReference type="RefSeq" id="XP_044568001.1">
    <property type="nucleotide sequence ID" value="XM_044700642.1"/>
</dbReference>
<evidence type="ECO:0000313" key="17">
    <source>
        <dbReference type="Proteomes" id="UP000444721"/>
    </source>
</evidence>
<evidence type="ECO:0000256" key="9">
    <source>
        <dbReference type="ARBA" id="ARBA00023054"/>
    </source>
</evidence>
<keyword evidence="7" id="KW-0832">Ubl conjugation</keyword>
<dbReference type="Proteomes" id="UP000444721">
    <property type="component" value="Unassembled WGS sequence"/>
</dbReference>
<gene>
    <name evidence="16" type="ORF">FDP41_010353</name>
</gene>
<evidence type="ECO:0000313" key="16">
    <source>
        <dbReference type="EMBL" id="KAF0983288.1"/>
    </source>
</evidence>